<keyword evidence="2" id="KW-0732">Signal</keyword>
<protein>
    <submittedName>
        <fullName evidence="5">Family 16 glycosylhydrolase</fullName>
    </submittedName>
</protein>
<reference evidence="6" key="1">
    <citation type="journal article" date="2019" name="Int. J. Syst. Evol. Microbiol.">
        <title>The Global Catalogue of Microorganisms (GCM) 10K type strain sequencing project: providing services to taxonomists for standard genome sequencing and annotation.</title>
        <authorList>
            <consortium name="The Broad Institute Genomics Platform"/>
            <consortium name="The Broad Institute Genome Sequencing Center for Infectious Disease"/>
            <person name="Wu L."/>
            <person name="Ma J."/>
        </authorList>
    </citation>
    <scope>NUCLEOTIDE SEQUENCE [LARGE SCALE GENOMIC DNA]</scope>
    <source>
        <strain evidence="6">CECT 7649</strain>
    </source>
</reference>
<evidence type="ECO:0000256" key="1">
    <source>
        <dbReference type="ARBA" id="ARBA00006865"/>
    </source>
</evidence>
<accession>A0ABW3J2W0</accession>
<evidence type="ECO:0000313" key="6">
    <source>
        <dbReference type="Proteomes" id="UP001597051"/>
    </source>
</evidence>
<evidence type="ECO:0000259" key="4">
    <source>
        <dbReference type="PROSITE" id="PS51762"/>
    </source>
</evidence>
<feature type="domain" description="PKD" evidence="3">
    <location>
        <begin position="72"/>
        <end position="131"/>
    </location>
</feature>
<keyword evidence="6" id="KW-1185">Reference proteome</keyword>
<dbReference type="RefSeq" id="WP_379757077.1">
    <property type="nucleotide sequence ID" value="NZ_JBHSYB010000026.1"/>
</dbReference>
<dbReference type="SUPFAM" id="SSF49899">
    <property type="entry name" value="Concanavalin A-like lectins/glucanases"/>
    <property type="match status" value="1"/>
</dbReference>
<dbReference type="PROSITE" id="PS51762">
    <property type="entry name" value="GH16_2"/>
    <property type="match status" value="1"/>
</dbReference>
<feature type="chain" id="PRO_5045143194" evidence="2">
    <location>
        <begin position="28"/>
        <end position="359"/>
    </location>
</feature>
<dbReference type="Gene3D" id="2.60.120.200">
    <property type="match status" value="1"/>
</dbReference>
<dbReference type="InterPro" id="IPR013320">
    <property type="entry name" value="ConA-like_dom_sf"/>
</dbReference>
<comment type="caution">
    <text evidence="5">The sequence shown here is derived from an EMBL/GenBank/DDBJ whole genome shotgun (WGS) entry which is preliminary data.</text>
</comment>
<feature type="signal peptide" evidence="2">
    <location>
        <begin position="1"/>
        <end position="27"/>
    </location>
</feature>
<dbReference type="Proteomes" id="UP001597051">
    <property type="component" value="Unassembled WGS sequence"/>
</dbReference>
<dbReference type="CDD" id="cd00146">
    <property type="entry name" value="PKD"/>
    <property type="match status" value="1"/>
</dbReference>
<dbReference type="Pfam" id="PF00801">
    <property type="entry name" value="PKD"/>
    <property type="match status" value="1"/>
</dbReference>
<dbReference type="CDD" id="cd08023">
    <property type="entry name" value="GH16_laminarinase_like"/>
    <property type="match status" value="1"/>
</dbReference>
<dbReference type="PANTHER" id="PTHR10963:SF55">
    <property type="entry name" value="GLYCOSIDE HYDROLASE FAMILY 16 PROTEIN"/>
    <property type="match status" value="1"/>
</dbReference>
<dbReference type="InterPro" id="IPR013783">
    <property type="entry name" value="Ig-like_fold"/>
</dbReference>
<dbReference type="InterPro" id="IPR000601">
    <property type="entry name" value="PKD_dom"/>
</dbReference>
<feature type="domain" description="GH16" evidence="4">
    <location>
        <begin position="126"/>
        <end position="359"/>
    </location>
</feature>
<sequence>MLNSFFKNRKHLAVLIALILLISCSSSDGGSNNDAGTMPSNLTVTTEITGKSTENPNGDGSGNVKFNINATNATSYKISFGDGNVQNFTNGIINYTYKTAGTYSYLVTITALNGSNAISTSVTITLSVSTAPIWSDEFNVNGAPNSSKWGFDIGTGNNGWGNNESQYYTNRRDNVIVENGVLKIITKKEDFQGSNYTSARLLTKGKFSIKYGKIEFRAKLPAGGGTWPALWMLGNNIDAVGWPACGEIDIMEHTGNQLNKILGTLHYSGRSGGNADSSSKIISNATTEFHIYSIEWRADFINFYIDNQLFKNFKNSTTLPFNQNFFLIMNCAMGGGLGGAIDPNFASSTFEIDYVRVYN</sequence>
<dbReference type="PROSITE" id="PS50093">
    <property type="entry name" value="PKD"/>
    <property type="match status" value="1"/>
</dbReference>
<evidence type="ECO:0000256" key="2">
    <source>
        <dbReference type="SAM" id="SignalP"/>
    </source>
</evidence>
<dbReference type="InterPro" id="IPR050546">
    <property type="entry name" value="Glycosyl_Hydrlase_16"/>
</dbReference>
<dbReference type="Gene3D" id="2.60.40.10">
    <property type="entry name" value="Immunoglobulins"/>
    <property type="match status" value="1"/>
</dbReference>
<dbReference type="Pfam" id="PF00722">
    <property type="entry name" value="Glyco_hydro_16"/>
    <property type="match status" value="1"/>
</dbReference>
<proteinExistence type="inferred from homology"/>
<dbReference type="PROSITE" id="PS51257">
    <property type="entry name" value="PROKAR_LIPOPROTEIN"/>
    <property type="match status" value="1"/>
</dbReference>
<name>A0ABW3J2W0_9FLAO</name>
<comment type="similarity">
    <text evidence="1">Belongs to the glycosyl hydrolase 16 family.</text>
</comment>
<dbReference type="EMBL" id="JBHTIZ010000025">
    <property type="protein sequence ID" value="MFD0984762.1"/>
    <property type="molecule type" value="Genomic_DNA"/>
</dbReference>
<dbReference type="PANTHER" id="PTHR10963">
    <property type="entry name" value="GLYCOSYL HYDROLASE-RELATED"/>
    <property type="match status" value="1"/>
</dbReference>
<dbReference type="InterPro" id="IPR035986">
    <property type="entry name" value="PKD_dom_sf"/>
</dbReference>
<evidence type="ECO:0000259" key="3">
    <source>
        <dbReference type="PROSITE" id="PS50093"/>
    </source>
</evidence>
<dbReference type="InterPro" id="IPR000757">
    <property type="entry name" value="Beta-glucanase-like"/>
</dbReference>
<evidence type="ECO:0000313" key="5">
    <source>
        <dbReference type="EMBL" id="MFD0984762.1"/>
    </source>
</evidence>
<dbReference type="SUPFAM" id="SSF49299">
    <property type="entry name" value="PKD domain"/>
    <property type="match status" value="1"/>
</dbReference>
<organism evidence="5 6">
    <name type="scientific">Flavobacterium myungsuense</name>
    <dbReference type="NCBI Taxonomy" id="651823"/>
    <lineage>
        <taxon>Bacteria</taxon>
        <taxon>Pseudomonadati</taxon>
        <taxon>Bacteroidota</taxon>
        <taxon>Flavobacteriia</taxon>
        <taxon>Flavobacteriales</taxon>
        <taxon>Flavobacteriaceae</taxon>
        <taxon>Flavobacterium</taxon>
    </lineage>
</organism>
<gene>
    <name evidence="5" type="ORF">ACFQ0S_09780</name>
</gene>